<evidence type="ECO:0000256" key="6">
    <source>
        <dbReference type="ARBA" id="ARBA00022679"/>
    </source>
</evidence>
<evidence type="ECO:0000256" key="4">
    <source>
        <dbReference type="ARBA" id="ARBA00008661"/>
    </source>
</evidence>
<evidence type="ECO:0000256" key="10">
    <source>
        <dbReference type="ARBA" id="ARBA00022989"/>
    </source>
</evidence>
<evidence type="ECO:0000256" key="9">
    <source>
        <dbReference type="ARBA" id="ARBA00022968"/>
    </source>
</evidence>
<evidence type="ECO:0000256" key="8">
    <source>
        <dbReference type="ARBA" id="ARBA00022824"/>
    </source>
</evidence>
<dbReference type="GeneID" id="119722935"/>
<comment type="similarity">
    <text evidence="4">Belongs to the glycosyltransferase 31 family.</text>
</comment>
<dbReference type="InterPro" id="IPR002659">
    <property type="entry name" value="Glyco_trans_31"/>
</dbReference>
<keyword evidence="7" id="KW-0812">Transmembrane</keyword>
<keyword evidence="10" id="KW-1133">Transmembrane helix</keyword>
<evidence type="ECO:0000256" key="3">
    <source>
        <dbReference type="ARBA" id="ARBA00004922"/>
    </source>
</evidence>
<dbReference type="CTD" id="148789"/>
<organism evidence="18 19">
    <name type="scientific">Patiria miniata</name>
    <name type="common">Bat star</name>
    <name type="synonym">Asterina miniata</name>
    <dbReference type="NCBI Taxonomy" id="46514"/>
    <lineage>
        <taxon>Eukaryota</taxon>
        <taxon>Metazoa</taxon>
        <taxon>Echinodermata</taxon>
        <taxon>Eleutherozoa</taxon>
        <taxon>Asterozoa</taxon>
        <taxon>Asteroidea</taxon>
        <taxon>Valvatacea</taxon>
        <taxon>Valvatida</taxon>
        <taxon>Asterinidae</taxon>
        <taxon>Patiria</taxon>
    </lineage>
</organism>
<dbReference type="PANTHER" id="PTHR11214">
    <property type="entry name" value="BETA-1,3-N-ACETYLGLUCOSAMINYLTRANSFERASE"/>
    <property type="match status" value="1"/>
</dbReference>
<reference evidence="18" key="1">
    <citation type="submission" date="2022-11" db="UniProtKB">
        <authorList>
            <consortium name="EnsemblMetazoa"/>
        </authorList>
    </citation>
    <scope>IDENTIFICATION</scope>
</reference>
<dbReference type="OMA" id="GKWAEHD"/>
<keyword evidence="12" id="KW-0472">Membrane</keyword>
<dbReference type="GO" id="GO:0016758">
    <property type="term" value="F:hexosyltransferase activity"/>
    <property type="evidence" value="ECO:0007669"/>
    <property type="project" value="InterPro"/>
</dbReference>
<evidence type="ECO:0000256" key="17">
    <source>
        <dbReference type="ARBA" id="ARBA00047667"/>
    </source>
</evidence>
<dbReference type="Proteomes" id="UP000887568">
    <property type="component" value="Unplaced"/>
</dbReference>
<dbReference type="Pfam" id="PF01762">
    <property type="entry name" value="Galactosyl_T"/>
    <property type="match status" value="1"/>
</dbReference>
<keyword evidence="9" id="KW-0735">Signal-anchor</keyword>
<dbReference type="EnsemblMetazoa" id="XM_038193347.1">
    <property type="protein sequence ID" value="XP_038049275.1"/>
    <property type="gene ID" value="LOC119722935"/>
</dbReference>
<protein>
    <recommendedName>
        <fullName evidence="15">UDP-GalNAc:beta-1,3-N-acetylgalactosaminyltransferase 2</fullName>
        <ecNumber evidence="14">2.4.1.313</ecNumber>
    </recommendedName>
    <alternativeName>
        <fullName evidence="16">Beta-1,3-N-acetylgalactosaminyltransferase II</fullName>
    </alternativeName>
</protein>
<comment type="catalytic activity">
    <reaction evidence="17">
        <text>3-O-(N-acetyl-beta-D-glucosaminyl-(1-&gt;4)-alpha-D-mannosyl)-L-threonyl-[protein] + UDP-N-acetyl-alpha-D-galactosamine = 3-O-[beta-D-GalNAc-(1-&gt;3)-beta-D-GlcNAc-(1-&gt;4)-alpha-D-Man]-L-Thr-[protein] + UDP + H(+)</text>
        <dbReference type="Rhea" id="RHEA:37667"/>
        <dbReference type="Rhea" id="RHEA-COMP:13308"/>
        <dbReference type="Rhea" id="RHEA-COMP:13618"/>
        <dbReference type="ChEBI" id="CHEBI:15378"/>
        <dbReference type="ChEBI" id="CHEBI:58223"/>
        <dbReference type="ChEBI" id="CHEBI:67138"/>
        <dbReference type="ChEBI" id="CHEBI:136709"/>
        <dbReference type="ChEBI" id="CHEBI:137540"/>
        <dbReference type="EC" id="2.4.1.313"/>
    </reaction>
</comment>
<keyword evidence="19" id="KW-1185">Reference proteome</keyword>
<evidence type="ECO:0000256" key="7">
    <source>
        <dbReference type="ARBA" id="ARBA00022692"/>
    </source>
</evidence>
<evidence type="ECO:0000256" key="12">
    <source>
        <dbReference type="ARBA" id="ARBA00023136"/>
    </source>
</evidence>
<dbReference type="PANTHER" id="PTHR11214:SF219">
    <property type="entry name" value="UDP-GALNAC:BETA-1,3-N-ACETYLGALACTOSAMINYLTRANSFERASE 2"/>
    <property type="match status" value="1"/>
</dbReference>
<evidence type="ECO:0000256" key="1">
    <source>
        <dbReference type="ARBA" id="ARBA00004240"/>
    </source>
</evidence>
<dbReference type="OrthoDB" id="2139606at2759"/>
<dbReference type="Gene3D" id="3.90.550.50">
    <property type="match status" value="1"/>
</dbReference>
<keyword evidence="8" id="KW-0256">Endoplasmic reticulum</keyword>
<evidence type="ECO:0000256" key="14">
    <source>
        <dbReference type="ARBA" id="ARBA00039104"/>
    </source>
</evidence>
<dbReference type="GO" id="GO:0005783">
    <property type="term" value="C:endoplasmic reticulum"/>
    <property type="evidence" value="ECO:0007669"/>
    <property type="project" value="UniProtKB-SubCell"/>
</dbReference>
<evidence type="ECO:0000256" key="15">
    <source>
        <dbReference type="ARBA" id="ARBA00040432"/>
    </source>
</evidence>
<evidence type="ECO:0000256" key="11">
    <source>
        <dbReference type="ARBA" id="ARBA00023034"/>
    </source>
</evidence>
<dbReference type="GO" id="GO:0006493">
    <property type="term" value="P:protein O-linked glycosylation"/>
    <property type="evidence" value="ECO:0007669"/>
    <property type="project" value="TreeGrafter"/>
</dbReference>
<evidence type="ECO:0000256" key="13">
    <source>
        <dbReference type="ARBA" id="ARBA00023180"/>
    </source>
</evidence>
<proteinExistence type="inferred from homology"/>
<dbReference type="RefSeq" id="XP_038049275.1">
    <property type="nucleotide sequence ID" value="XM_038193347.1"/>
</dbReference>
<comment type="pathway">
    <text evidence="3">Protein modification; protein glycosylation.</text>
</comment>
<keyword evidence="6" id="KW-0808">Transferase</keyword>
<dbReference type="GO" id="GO:0000139">
    <property type="term" value="C:Golgi membrane"/>
    <property type="evidence" value="ECO:0007669"/>
    <property type="project" value="UniProtKB-SubCell"/>
</dbReference>
<keyword evidence="11" id="KW-0333">Golgi apparatus</keyword>
<evidence type="ECO:0000256" key="16">
    <source>
        <dbReference type="ARBA" id="ARBA00042712"/>
    </source>
</evidence>
<dbReference type="AlphaFoldDB" id="A0A913ZEA1"/>
<evidence type="ECO:0000313" key="18">
    <source>
        <dbReference type="EnsemblMetazoa" id="XP_038049275.1"/>
    </source>
</evidence>
<evidence type="ECO:0000256" key="2">
    <source>
        <dbReference type="ARBA" id="ARBA00004323"/>
    </source>
</evidence>
<dbReference type="EC" id="2.4.1.313" evidence="14"/>
<name>A0A913ZEA1_PATMI</name>
<evidence type="ECO:0000256" key="5">
    <source>
        <dbReference type="ARBA" id="ARBA00022676"/>
    </source>
</evidence>
<dbReference type="GO" id="GO:0008194">
    <property type="term" value="F:UDP-glycosyltransferase activity"/>
    <property type="evidence" value="ECO:0007669"/>
    <property type="project" value="TreeGrafter"/>
</dbReference>
<accession>A0A913ZEA1</accession>
<evidence type="ECO:0000313" key="19">
    <source>
        <dbReference type="Proteomes" id="UP000887568"/>
    </source>
</evidence>
<keyword evidence="13" id="KW-0325">Glycoprotein</keyword>
<comment type="subcellular location">
    <subcellularLocation>
        <location evidence="1">Endoplasmic reticulum</location>
    </subcellularLocation>
    <subcellularLocation>
        <location evidence="2">Golgi apparatus membrane</location>
        <topology evidence="2">Single-pass type II membrane protein</topology>
    </subcellularLocation>
</comment>
<keyword evidence="5" id="KW-0328">Glycosyltransferase</keyword>
<sequence length="512" mass="59146">MADLRIFSISLLCFLSASIIAWVYHNHDLYVLFRMPETEDKMSHEIVIGVLSARENTAQRQAIRDTWGQYIRDHSKLRGKMLARFIIGNRGCEIPHEFREDQYSCQSMLLKTKNVNLEKEMVAFDFQMPLSKNYGRRTSSGEYYGIDFKVNYAVIVKKLGVYAAGSLEQQCSVTLYDTWSQEPVISATFPPGDPSELQDGYRYRNVETYLFPKDFEGTIVVGPLSEDIQLSTISQNGRQIHNTHRILSIRSFLRTCKTATFPNEIGLFNLPFLPGNFIFEIYKPEEVEGMLNSSAALVQSQIEVNRQESQALKDEQQHHNDLLLVDAVDIYRNIPHKLLHFFHWVTSTTEANFIIKTDDDCFMNVNAIMEMIQDGQVAANSRTWWGNFRTNWPLDVLGKWAEHDYPSPVYPAFACGSGNLLTRDLVQWIAQNSQFLHTYQGEDVSMGIWLASILPTYLNDRRWQCDDECQEDALVLPEQSPQQLRVSWQNWIRCQNPCSCDWLNKHPRSCSE</sequence>